<dbReference type="SUPFAM" id="SSF47384">
    <property type="entry name" value="Homodimeric domain of signal transducing histidine kinase"/>
    <property type="match status" value="1"/>
</dbReference>
<dbReference type="Gene3D" id="3.40.50.620">
    <property type="entry name" value="HUPs"/>
    <property type="match status" value="1"/>
</dbReference>
<dbReference type="Pfam" id="PF13493">
    <property type="entry name" value="DUF4118"/>
    <property type="match status" value="1"/>
</dbReference>
<proteinExistence type="predicted"/>
<sequence>MDKNDQRPDPDEILENIQSQMTKPAGKLKIFFGYAAGVGKTYAMLDDAQDRFRSGMDVLVGYIEPHTRPETMGKLQGLPLLLPKTVSYRNIELKEFDLDEALRRKPELILVDELAHTNGESGRNKKRYQDIEELLAAGIDVYTTVNVQHMESLNDVIENITNIRVQETVPDHIFDRAEEIKLVDIEPEELLRRLEGGKIYRPERAKTATQNFFTRENLRLLREIALRCTADKISLDNQSQRSLSNKMANTKMLVCIGPSPSSAKCIRWTARAADAFHASFTALYVEDARGERLTKEQQKTIQENVELAETLGAEIVNLTGHDLAVVISEYAKLSGITNIVVGKSRNKKTLKSLFETDLEDKLISLLPTIEVHIIPGNPGKRKYKKPRKNLNRESLHLSWGDSIKTLSILVLATLLSYGFHRLNILNQNIIMVYIFSVLLISRVTEGYVYGIVSSVISVLTFNFFFTEPYFTLAAIQSGYPLTFLIMLLVAFITSTMTVRIKSEAKLAVKREHRTEVLYEINKGFLATRGLEKIVALTNDYIIRLFDCSIVFFTIDPEHGEDGYVMQAPDDFDASILNSPDEKAVAHWVFLNQKRAGAGTDTLMGAAAFYMPVISQGKVLAVWGISSLKGKLDHDTRLFLRMIASQAAMALERQKLSDEQNKIMLDSEKERMRSTLLRAISHDLRTPLAGILGSSSAILENKHPLDEATRNSLIANIQEESQWLIRMVENLLSVTRINENASNLVTNPEAAEEVVGEAVSRIKHRFPHREIKVIVPEEYLEVPMDGTLIVQVLINLLENGIKYSPDDTPVELHLKKNGERAEFFVMDQGNGISNEEFPYLFSGNKPSGTKSSDSARGLGIGLSICKTIVNAHGGELTAKNRDDKGAVFRLTLPLKGSE</sequence>
<comment type="subcellular location">
    <subcellularLocation>
        <location evidence="2">Membrane</location>
        <topology evidence="2">Multi-pass membrane protein</topology>
    </subcellularLocation>
</comment>
<dbReference type="OrthoDB" id="9806130at2"/>
<reference evidence="15 16" key="1">
    <citation type="submission" date="2016-08" db="EMBL/GenBank/DDBJ databases">
        <title>A new outlook on sporulation: Clostridium algidixylanolyticum.</title>
        <authorList>
            <person name="Poppleton D.I."/>
            <person name="Gribaldo S."/>
        </authorList>
    </citation>
    <scope>NUCLEOTIDE SEQUENCE [LARGE SCALE GENOMIC DNA]</scope>
    <source>
        <strain evidence="15 16">SPL73</strain>
    </source>
</reference>
<dbReference type="InterPro" id="IPR005467">
    <property type="entry name" value="His_kinase_dom"/>
</dbReference>
<organism evidence="15 16">
    <name type="scientific">Lacrimispora algidixylanolytica</name>
    <dbReference type="NCBI Taxonomy" id="94868"/>
    <lineage>
        <taxon>Bacteria</taxon>
        <taxon>Bacillati</taxon>
        <taxon>Bacillota</taxon>
        <taxon>Clostridia</taxon>
        <taxon>Lachnospirales</taxon>
        <taxon>Lachnospiraceae</taxon>
        <taxon>Lacrimispora</taxon>
    </lineage>
</organism>
<comment type="catalytic activity">
    <reaction evidence="1">
        <text>ATP + protein L-histidine = ADP + protein N-phospho-L-histidine.</text>
        <dbReference type="EC" id="2.7.13.3"/>
    </reaction>
</comment>
<evidence type="ECO:0000256" key="12">
    <source>
        <dbReference type="ARBA" id="ARBA00023136"/>
    </source>
</evidence>
<evidence type="ECO:0000256" key="11">
    <source>
        <dbReference type="ARBA" id="ARBA00023012"/>
    </source>
</evidence>
<dbReference type="Pfam" id="PF00512">
    <property type="entry name" value="HisKA"/>
    <property type="match status" value="1"/>
</dbReference>
<dbReference type="PRINTS" id="PR00344">
    <property type="entry name" value="BCTRLSENSOR"/>
</dbReference>
<evidence type="ECO:0000259" key="14">
    <source>
        <dbReference type="PROSITE" id="PS50109"/>
    </source>
</evidence>
<feature type="transmembrane region" description="Helical" evidence="13">
    <location>
        <begin position="477"/>
        <end position="500"/>
    </location>
</feature>
<keyword evidence="8 15" id="KW-0418">Kinase</keyword>
<evidence type="ECO:0000256" key="6">
    <source>
        <dbReference type="ARBA" id="ARBA00022692"/>
    </source>
</evidence>
<dbReference type="Gene3D" id="3.30.565.10">
    <property type="entry name" value="Histidine kinase-like ATPase, C-terminal domain"/>
    <property type="match status" value="1"/>
</dbReference>
<dbReference type="PROSITE" id="PS50109">
    <property type="entry name" value="HIS_KIN"/>
    <property type="match status" value="1"/>
</dbReference>
<keyword evidence="12 13" id="KW-0472">Membrane</keyword>
<dbReference type="SMART" id="SM00387">
    <property type="entry name" value="HATPase_c"/>
    <property type="match status" value="1"/>
</dbReference>
<dbReference type="InterPro" id="IPR003661">
    <property type="entry name" value="HisK_dim/P_dom"/>
</dbReference>
<dbReference type="InterPro" id="IPR025201">
    <property type="entry name" value="KdpD_TM"/>
</dbReference>
<dbReference type="InterPro" id="IPR036890">
    <property type="entry name" value="HATPase_C_sf"/>
</dbReference>
<dbReference type="InterPro" id="IPR014729">
    <property type="entry name" value="Rossmann-like_a/b/a_fold"/>
</dbReference>
<evidence type="ECO:0000256" key="13">
    <source>
        <dbReference type="SAM" id="Phobius"/>
    </source>
</evidence>
<dbReference type="InterPro" id="IPR038318">
    <property type="entry name" value="KdpD_sf"/>
</dbReference>
<dbReference type="EC" id="2.7.13.3" evidence="3"/>
<feature type="transmembrane region" description="Helical" evidence="13">
    <location>
        <begin position="447"/>
        <end position="465"/>
    </location>
</feature>
<dbReference type="FunFam" id="3.40.50.300:FF:000483">
    <property type="entry name" value="Sensor histidine kinase KdpD"/>
    <property type="match status" value="1"/>
</dbReference>
<evidence type="ECO:0000313" key="15">
    <source>
        <dbReference type="EMBL" id="RKD33385.1"/>
    </source>
</evidence>
<dbReference type="InterPro" id="IPR003852">
    <property type="entry name" value="Sig_transdc_His_kinase_KdpD_N"/>
</dbReference>
<dbReference type="PANTHER" id="PTHR45569">
    <property type="entry name" value="SENSOR PROTEIN KDPD"/>
    <property type="match status" value="1"/>
</dbReference>
<evidence type="ECO:0000256" key="3">
    <source>
        <dbReference type="ARBA" id="ARBA00012438"/>
    </source>
</evidence>
<dbReference type="InterPro" id="IPR004358">
    <property type="entry name" value="Sig_transdc_His_kin-like_C"/>
</dbReference>
<dbReference type="Gene3D" id="1.10.287.130">
    <property type="match status" value="1"/>
</dbReference>
<dbReference type="EMBL" id="MCIA01000007">
    <property type="protein sequence ID" value="RKD33385.1"/>
    <property type="molecule type" value="Genomic_DNA"/>
</dbReference>
<evidence type="ECO:0000256" key="8">
    <source>
        <dbReference type="ARBA" id="ARBA00022777"/>
    </source>
</evidence>
<evidence type="ECO:0000256" key="4">
    <source>
        <dbReference type="ARBA" id="ARBA00022553"/>
    </source>
</evidence>
<dbReference type="Gene3D" id="3.40.50.300">
    <property type="entry name" value="P-loop containing nucleotide triphosphate hydrolases"/>
    <property type="match status" value="1"/>
</dbReference>
<keyword evidence="5" id="KW-0808">Transferase</keyword>
<dbReference type="SUPFAM" id="SSF55781">
    <property type="entry name" value="GAF domain-like"/>
    <property type="match status" value="1"/>
</dbReference>
<name>A0A419T7H0_9FIRM</name>
<dbReference type="CDD" id="cd00082">
    <property type="entry name" value="HisKA"/>
    <property type="match status" value="1"/>
</dbReference>
<evidence type="ECO:0000256" key="9">
    <source>
        <dbReference type="ARBA" id="ARBA00022840"/>
    </source>
</evidence>
<evidence type="ECO:0000256" key="7">
    <source>
        <dbReference type="ARBA" id="ARBA00022741"/>
    </source>
</evidence>
<dbReference type="Pfam" id="PF02702">
    <property type="entry name" value="KdpD"/>
    <property type="match status" value="1"/>
</dbReference>
<dbReference type="InterPro" id="IPR003594">
    <property type="entry name" value="HATPase_dom"/>
</dbReference>
<dbReference type="CDD" id="cd01987">
    <property type="entry name" value="USP_KdpD-like"/>
    <property type="match status" value="1"/>
</dbReference>
<keyword evidence="7" id="KW-0547">Nucleotide-binding</keyword>
<evidence type="ECO:0000256" key="5">
    <source>
        <dbReference type="ARBA" id="ARBA00022679"/>
    </source>
</evidence>
<keyword evidence="6 13" id="KW-0812">Transmembrane</keyword>
<evidence type="ECO:0000256" key="2">
    <source>
        <dbReference type="ARBA" id="ARBA00004141"/>
    </source>
</evidence>
<dbReference type="InterPro" id="IPR029016">
    <property type="entry name" value="GAF-like_dom_sf"/>
</dbReference>
<dbReference type="GO" id="GO:0000155">
    <property type="term" value="F:phosphorelay sensor kinase activity"/>
    <property type="evidence" value="ECO:0007669"/>
    <property type="project" value="InterPro"/>
</dbReference>
<keyword evidence="4" id="KW-0597">Phosphoprotein</keyword>
<feature type="domain" description="Histidine kinase" evidence="14">
    <location>
        <begin position="678"/>
        <end position="895"/>
    </location>
</feature>
<protein>
    <recommendedName>
        <fullName evidence="3">histidine kinase</fullName>
        <ecNumber evidence="3">2.7.13.3</ecNumber>
    </recommendedName>
</protein>
<dbReference type="SUPFAM" id="SSF52402">
    <property type="entry name" value="Adenine nucleotide alpha hydrolases-like"/>
    <property type="match status" value="1"/>
</dbReference>
<comment type="caution">
    <text evidence="15">The sequence shown here is derived from an EMBL/GenBank/DDBJ whole genome shotgun (WGS) entry which is preliminary data.</text>
</comment>
<dbReference type="Gene3D" id="3.30.450.40">
    <property type="match status" value="1"/>
</dbReference>
<dbReference type="GO" id="GO:0005886">
    <property type="term" value="C:plasma membrane"/>
    <property type="evidence" value="ECO:0007669"/>
    <property type="project" value="TreeGrafter"/>
</dbReference>
<dbReference type="PANTHER" id="PTHR45569:SF1">
    <property type="entry name" value="SENSOR PROTEIN KDPD"/>
    <property type="match status" value="1"/>
</dbReference>
<keyword evidence="16" id="KW-1185">Reference proteome</keyword>
<dbReference type="InterPro" id="IPR036097">
    <property type="entry name" value="HisK_dim/P_sf"/>
</dbReference>
<dbReference type="GO" id="GO:0005737">
    <property type="term" value="C:cytoplasm"/>
    <property type="evidence" value="ECO:0007669"/>
    <property type="project" value="UniProtKB-ARBA"/>
</dbReference>
<dbReference type="Pfam" id="PF02518">
    <property type="entry name" value="HATPase_c"/>
    <property type="match status" value="1"/>
</dbReference>
<dbReference type="GO" id="GO:0005524">
    <property type="term" value="F:ATP binding"/>
    <property type="evidence" value="ECO:0007669"/>
    <property type="project" value="UniProtKB-KW"/>
</dbReference>
<feature type="transmembrane region" description="Helical" evidence="13">
    <location>
        <begin position="424"/>
        <end position="440"/>
    </location>
</feature>
<dbReference type="SMART" id="SM00388">
    <property type="entry name" value="HisKA"/>
    <property type="match status" value="1"/>
</dbReference>
<dbReference type="InterPro" id="IPR027417">
    <property type="entry name" value="P-loop_NTPase"/>
</dbReference>
<dbReference type="SUPFAM" id="SSF55874">
    <property type="entry name" value="ATPase domain of HSP90 chaperone/DNA topoisomerase II/histidine kinase"/>
    <property type="match status" value="1"/>
</dbReference>
<evidence type="ECO:0000256" key="1">
    <source>
        <dbReference type="ARBA" id="ARBA00000085"/>
    </source>
</evidence>
<keyword evidence="11" id="KW-0902">Two-component regulatory system</keyword>
<accession>A0A419T7H0</accession>
<dbReference type="AlphaFoldDB" id="A0A419T7H0"/>
<gene>
    <name evidence="15" type="ORF">BET01_14540</name>
</gene>
<evidence type="ECO:0000313" key="16">
    <source>
        <dbReference type="Proteomes" id="UP000284277"/>
    </source>
</evidence>
<keyword evidence="9" id="KW-0067">ATP-binding</keyword>
<dbReference type="InterPro" id="IPR052023">
    <property type="entry name" value="Histidine_kinase_KdpD"/>
</dbReference>
<dbReference type="Gene3D" id="1.20.120.620">
    <property type="entry name" value="Backbone structure of the membrane domain of e. Coli histidine kinase receptor kdpd"/>
    <property type="match status" value="1"/>
</dbReference>
<keyword evidence="10 13" id="KW-1133">Transmembrane helix</keyword>
<evidence type="ECO:0000256" key="10">
    <source>
        <dbReference type="ARBA" id="ARBA00022989"/>
    </source>
</evidence>
<dbReference type="Proteomes" id="UP000284277">
    <property type="component" value="Unassembled WGS sequence"/>
</dbReference>
<dbReference type="RefSeq" id="WP_120195980.1">
    <property type="nucleotide sequence ID" value="NZ_MCIA01000007.1"/>
</dbReference>